<dbReference type="Proteomes" id="UP000005463">
    <property type="component" value="Unassembled WGS sequence"/>
</dbReference>
<dbReference type="AlphaFoldDB" id="B1FCN5"/>
<reference evidence="1 2" key="1">
    <citation type="submission" date="2008-03" db="EMBL/GenBank/DDBJ databases">
        <title>Sequencing of the draft genome and assembly of Burkholderia ambifaria IOP40-10.</title>
        <authorList>
            <consortium name="US DOE Joint Genome Institute (JGI-PGF)"/>
            <person name="Copeland A."/>
            <person name="Lucas S."/>
            <person name="Lapidus A."/>
            <person name="Glavina del Rio T."/>
            <person name="Dalin E."/>
            <person name="Tice H."/>
            <person name="Bruce D."/>
            <person name="Goodwin L."/>
            <person name="Pitluck S."/>
            <person name="Larimer F."/>
            <person name="Land M.L."/>
            <person name="Hauser L."/>
            <person name="Tiedje J."/>
            <person name="Richardson P."/>
        </authorList>
    </citation>
    <scope>NUCLEOTIDE SEQUENCE [LARGE SCALE GENOMIC DNA]</scope>
    <source>
        <strain evidence="1 2">IOP40-10</strain>
    </source>
</reference>
<accession>B1FCN5</accession>
<sequence length="35" mass="3741">MRVTLLIGPVWIARLGIAYAVFHSNRAGASASADR</sequence>
<name>B1FCN5_9BURK</name>
<dbReference type="EMBL" id="ABLC01000030">
    <property type="protein sequence ID" value="EDT04705.1"/>
    <property type="molecule type" value="Genomic_DNA"/>
</dbReference>
<dbReference type="PATRIC" id="fig|396596.7.peg.6089"/>
<organism evidence="1 2">
    <name type="scientific">Burkholderia ambifaria IOP40-10</name>
    <dbReference type="NCBI Taxonomy" id="396596"/>
    <lineage>
        <taxon>Bacteria</taxon>
        <taxon>Pseudomonadati</taxon>
        <taxon>Pseudomonadota</taxon>
        <taxon>Betaproteobacteria</taxon>
        <taxon>Burkholderiales</taxon>
        <taxon>Burkholderiaceae</taxon>
        <taxon>Burkholderia</taxon>
        <taxon>Burkholderia cepacia complex</taxon>
    </lineage>
</organism>
<gene>
    <name evidence="1" type="ORF">BamIOP4010DRAFT_1794</name>
</gene>
<evidence type="ECO:0000313" key="1">
    <source>
        <dbReference type="EMBL" id="EDT04705.1"/>
    </source>
</evidence>
<evidence type="ECO:0000313" key="2">
    <source>
        <dbReference type="Proteomes" id="UP000005463"/>
    </source>
</evidence>
<proteinExistence type="predicted"/>
<protein>
    <submittedName>
        <fullName evidence="1">Uncharacterized protein</fullName>
    </submittedName>
</protein>
<comment type="caution">
    <text evidence="1">The sequence shown here is derived from an EMBL/GenBank/DDBJ whole genome shotgun (WGS) entry which is preliminary data.</text>
</comment>